<dbReference type="KEGG" id="aqt:FN924_15400"/>
<dbReference type="Pfam" id="PF13472">
    <property type="entry name" value="Lipase_GDSL_2"/>
    <property type="match status" value="1"/>
</dbReference>
<dbReference type="AlphaFoldDB" id="A0A516KJ81"/>
<dbReference type="PANTHER" id="PTHR30383:SF5">
    <property type="entry name" value="SGNH HYDROLASE-TYPE ESTERASE DOMAIN-CONTAINING PROTEIN"/>
    <property type="match status" value="1"/>
</dbReference>
<dbReference type="CDD" id="cd00229">
    <property type="entry name" value="SGNH_hydrolase"/>
    <property type="match status" value="1"/>
</dbReference>
<dbReference type="Gene3D" id="3.40.50.1110">
    <property type="entry name" value="SGNH hydrolase"/>
    <property type="match status" value="1"/>
</dbReference>
<evidence type="ECO:0000313" key="4">
    <source>
        <dbReference type="Proteomes" id="UP000315215"/>
    </source>
</evidence>
<feature type="domain" description="SGNH hydrolase-type esterase" evidence="2">
    <location>
        <begin position="36"/>
        <end position="209"/>
    </location>
</feature>
<evidence type="ECO:0000313" key="3">
    <source>
        <dbReference type="EMBL" id="QDP41442.1"/>
    </source>
</evidence>
<organism evidence="3 4">
    <name type="scientific">Radiobacillus deserti</name>
    <dbReference type="NCBI Taxonomy" id="2594883"/>
    <lineage>
        <taxon>Bacteria</taxon>
        <taxon>Bacillati</taxon>
        <taxon>Bacillota</taxon>
        <taxon>Bacilli</taxon>
        <taxon>Bacillales</taxon>
        <taxon>Bacillaceae</taxon>
        <taxon>Radiobacillus</taxon>
    </lineage>
</organism>
<reference evidence="3 4" key="1">
    <citation type="submission" date="2019-07" db="EMBL/GenBank/DDBJ databases">
        <authorList>
            <person name="Li J."/>
        </authorList>
    </citation>
    <scope>NUCLEOTIDE SEQUENCE [LARGE SCALE GENOMIC DNA]</scope>
    <source>
        <strain evidence="3 4">TKL69</strain>
    </source>
</reference>
<sequence>MLSTRQWIWRFLIILVCFVVPLPVHASSAPLVYVPIGDSIAEGWHATSENKSYIDVFTALIEKKGMNVVTKPGIRMAGEGLKTAAFPNLPTIIRSKPDLVTIEFGTNDSMKTKDTYAPPEQFKMLLWQLVEHLQNSPTHPTILLVTTWNRGKHSTVYDQIIIDIGNAKNIPVANIQSVWKNRTDTKGPSGKQTFNGTSDQWHPNNKGHQEIANIMYKAIQSYLK</sequence>
<feature type="region of interest" description="Disordered" evidence="1">
    <location>
        <begin position="181"/>
        <end position="206"/>
    </location>
</feature>
<feature type="compositionally biased region" description="Polar residues" evidence="1">
    <location>
        <begin position="190"/>
        <end position="203"/>
    </location>
</feature>
<dbReference type="Proteomes" id="UP000315215">
    <property type="component" value="Chromosome"/>
</dbReference>
<evidence type="ECO:0000259" key="2">
    <source>
        <dbReference type="Pfam" id="PF13472"/>
    </source>
</evidence>
<proteinExistence type="predicted"/>
<dbReference type="SUPFAM" id="SSF52266">
    <property type="entry name" value="SGNH hydrolase"/>
    <property type="match status" value="1"/>
</dbReference>
<dbReference type="InterPro" id="IPR051532">
    <property type="entry name" value="Ester_Hydrolysis_Enzymes"/>
</dbReference>
<accession>A0A516KJ81</accession>
<protein>
    <submittedName>
        <fullName evidence="3">SGNH/GDSL hydrolase family protein</fullName>
    </submittedName>
</protein>
<name>A0A516KJ81_9BACI</name>
<dbReference type="EMBL" id="CP041666">
    <property type="protein sequence ID" value="QDP41442.1"/>
    <property type="molecule type" value="Genomic_DNA"/>
</dbReference>
<dbReference type="OrthoDB" id="26855at2"/>
<keyword evidence="3" id="KW-0378">Hydrolase</keyword>
<dbReference type="RefSeq" id="WP_143895989.1">
    <property type="nucleotide sequence ID" value="NZ_CP041666.1"/>
</dbReference>
<evidence type="ECO:0000256" key="1">
    <source>
        <dbReference type="SAM" id="MobiDB-lite"/>
    </source>
</evidence>
<dbReference type="GO" id="GO:0004622">
    <property type="term" value="F:phosphatidylcholine lysophospholipase activity"/>
    <property type="evidence" value="ECO:0007669"/>
    <property type="project" value="TreeGrafter"/>
</dbReference>
<keyword evidence="4" id="KW-1185">Reference proteome</keyword>
<gene>
    <name evidence="3" type="ORF">FN924_15400</name>
</gene>
<dbReference type="PANTHER" id="PTHR30383">
    <property type="entry name" value="THIOESTERASE 1/PROTEASE 1/LYSOPHOSPHOLIPASE L1"/>
    <property type="match status" value="1"/>
</dbReference>
<dbReference type="InterPro" id="IPR013830">
    <property type="entry name" value="SGNH_hydro"/>
</dbReference>
<dbReference type="InterPro" id="IPR036514">
    <property type="entry name" value="SGNH_hydro_sf"/>
</dbReference>